<dbReference type="Proteomes" id="UP001596244">
    <property type="component" value="Unassembled WGS sequence"/>
</dbReference>
<keyword evidence="4" id="KW-1185">Reference proteome</keyword>
<accession>A0ABW1Q8C3</accession>
<dbReference type="Pfam" id="PF11239">
    <property type="entry name" value="DUF3040"/>
    <property type="match status" value="1"/>
</dbReference>
<dbReference type="InterPro" id="IPR021401">
    <property type="entry name" value="DUF3040"/>
</dbReference>
<gene>
    <name evidence="3" type="ORF">ACFPUZ_01675</name>
</gene>
<comment type="caution">
    <text evidence="3">The sequence shown here is derived from an EMBL/GenBank/DDBJ whole genome shotgun (WGS) entry which is preliminary data.</text>
</comment>
<feature type="transmembrane region" description="Helical" evidence="2">
    <location>
        <begin position="43"/>
        <end position="63"/>
    </location>
</feature>
<feature type="region of interest" description="Disordered" evidence="1">
    <location>
        <begin position="94"/>
        <end position="131"/>
    </location>
</feature>
<organism evidence="3 4">
    <name type="scientific">Corynebacterium nasicanis</name>
    <dbReference type="NCBI Taxonomy" id="1448267"/>
    <lineage>
        <taxon>Bacteria</taxon>
        <taxon>Bacillati</taxon>
        <taxon>Actinomycetota</taxon>
        <taxon>Actinomycetes</taxon>
        <taxon>Mycobacteriales</taxon>
        <taxon>Corynebacteriaceae</taxon>
        <taxon>Corynebacterium</taxon>
    </lineage>
</organism>
<evidence type="ECO:0000256" key="1">
    <source>
        <dbReference type="SAM" id="MobiDB-lite"/>
    </source>
</evidence>
<evidence type="ECO:0000313" key="4">
    <source>
        <dbReference type="Proteomes" id="UP001596244"/>
    </source>
</evidence>
<dbReference type="EMBL" id="JBHSQE010000001">
    <property type="protein sequence ID" value="MFC6145521.1"/>
    <property type="molecule type" value="Genomic_DNA"/>
</dbReference>
<proteinExistence type="predicted"/>
<keyword evidence="2" id="KW-0812">Transmembrane</keyword>
<feature type="compositionally biased region" description="Basic and acidic residues" evidence="1">
    <location>
        <begin position="118"/>
        <end position="131"/>
    </location>
</feature>
<feature type="transmembrane region" description="Helical" evidence="2">
    <location>
        <begin position="69"/>
        <end position="90"/>
    </location>
</feature>
<evidence type="ECO:0000256" key="2">
    <source>
        <dbReference type="SAM" id="Phobius"/>
    </source>
</evidence>
<sequence>MSLSEKEQRMLREIEQSLLADDPKFGASVVGDHGFGGSGAPGLTLRGIALVVVGLLLLVGGVALAQQSLWFIALSIVGFLVMFGAGVWMLRGGGGAGAPRAPRKPGADRPSDPSSRTSRMEENFRRRFEER</sequence>
<dbReference type="RefSeq" id="WP_376999245.1">
    <property type="nucleotide sequence ID" value="NZ_JBHSQE010000001.1"/>
</dbReference>
<evidence type="ECO:0000313" key="3">
    <source>
        <dbReference type="EMBL" id="MFC6145521.1"/>
    </source>
</evidence>
<reference evidence="4" key="1">
    <citation type="journal article" date="2019" name="Int. J. Syst. Evol. Microbiol.">
        <title>The Global Catalogue of Microorganisms (GCM) 10K type strain sequencing project: providing services to taxonomists for standard genome sequencing and annotation.</title>
        <authorList>
            <consortium name="The Broad Institute Genomics Platform"/>
            <consortium name="The Broad Institute Genome Sequencing Center for Infectious Disease"/>
            <person name="Wu L."/>
            <person name="Ma J."/>
        </authorList>
    </citation>
    <scope>NUCLEOTIDE SEQUENCE [LARGE SCALE GENOMIC DNA]</scope>
    <source>
        <strain evidence="4">CCUG 51943</strain>
    </source>
</reference>
<protein>
    <submittedName>
        <fullName evidence="3">DUF3040 domain-containing protein</fullName>
    </submittedName>
</protein>
<name>A0ABW1Q8C3_9CORY</name>
<keyword evidence="2" id="KW-1133">Transmembrane helix</keyword>
<keyword evidence="2" id="KW-0472">Membrane</keyword>